<dbReference type="AlphaFoldDB" id="A0A6C0B4Z6"/>
<sequence>MDRYVRKGDVSYFGLESIHAETLIKNTLDRQNEEYSIKVQQFKKYMTNKIYKFDPINVKANDKILQLLWLSFLFDDIPTEKQKRLYIDVQNTNN</sequence>
<proteinExistence type="predicted"/>
<reference evidence="1" key="1">
    <citation type="journal article" date="2020" name="Nature">
        <title>Giant virus diversity and host interactions through global metagenomics.</title>
        <authorList>
            <person name="Schulz F."/>
            <person name="Roux S."/>
            <person name="Paez-Espino D."/>
            <person name="Jungbluth S."/>
            <person name="Walsh D.A."/>
            <person name="Denef V.J."/>
            <person name="McMahon K.D."/>
            <person name="Konstantinidis K.T."/>
            <person name="Eloe-Fadrosh E.A."/>
            <person name="Kyrpides N.C."/>
            <person name="Woyke T."/>
        </authorList>
    </citation>
    <scope>NUCLEOTIDE SEQUENCE</scope>
    <source>
        <strain evidence="1">GVMAG-M-3300009422-16</strain>
    </source>
</reference>
<dbReference type="EMBL" id="MN739064">
    <property type="protein sequence ID" value="QHS86884.1"/>
    <property type="molecule type" value="Genomic_DNA"/>
</dbReference>
<protein>
    <submittedName>
        <fullName evidence="1">Uncharacterized protein</fullName>
    </submittedName>
</protein>
<evidence type="ECO:0000313" key="1">
    <source>
        <dbReference type="EMBL" id="QHS86884.1"/>
    </source>
</evidence>
<name>A0A6C0B4Z6_9ZZZZ</name>
<accession>A0A6C0B4Z6</accession>
<organism evidence="1">
    <name type="scientific">viral metagenome</name>
    <dbReference type="NCBI Taxonomy" id="1070528"/>
    <lineage>
        <taxon>unclassified sequences</taxon>
        <taxon>metagenomes</taxon>
        <taxon>organismal metagenomes</taxon>
    </lineage>
</organism>